<dbReference type="Pfam" id="PF02225">
    <property type="entry name" value="PA"/>
    <property type="match status" value="1"/>
</dbReference>
<evidence type="ECO:0000256" key="9">
    <source>
        <dbReference type="ARBA" id="ARBA00022989"/>
    </source>
</evidence>
<feature type="transmembrane region" description="Helical" evidence="17">
    <location>
        <begin position="7"/>
        <end position="26"/>
    </location>
</feature>
<dbReference type="GO" id="GO:0012505">
    <property type="term" value="C:endomembrane system"/>
    <property type="evidence" value="ECO:0007669"/>
    <property type="project" value="UniProtKB-SubCell"/>
</dbReference>
<dbReference type="SUPFAM" id="SSF52025">
    <property type="entry name" value="PA domain"/>
    <property type="match status" value="1"/>
</dbReference>
<dbReference type="PROSITE" id="PS50089">
    <property type="entry name" value="ZF_RING_2"/>
    <property type="match status" value="1"/>
</dbReference>
<dbReference type="InterPro" id="IPR051653">
    <property type="entry name" value="E3_ligase_sorting_rcpt"/>
</dbReference>
<dbReference type="GO" id="GO:0015031">
    <property type="term" value="P:protein transport"/>
    <property type="evidence" value="ECO:0007669"/>
    <property type="project" value="UniProtKB-KW"/>
</dbReference>
<accession>A0A5P1FGH3</accession>
<dbReference type="Pfam" id="PF13639">
    <property type="entry name" value="zf-RING_2"/>
    <property type="match status" value="1"/>
</dbReference>
<gene>
    <name evidence="19" type="ORF">A4U43_C02F6920</name>
</gene>
<protein>
    <recommendedName>
        <fullName evidence="18">RING-type domain-containing protein</fullName>
    </recommendedName>
</protein>
<keyword evidence="6 16" id="KW-0863">Zinc-finger</keyword>
<evidence type="ECO:0000256" key="2">
    <source>
        <dbReference type="ARBA" id="ARBA00022554"/>
    </source>
</evidence>
<dbReference type="SUPFAM" id="SSF57850">
    <property type="entry name" value="RING/U-box"/>
    <property type="match status" value="1"/>
</dbReference>
<name>A0A5P1FGH3_ASPOF</name>
<dbReference type="InterPro" id="IPR001841">
    <property type="entry name" value="Znf_RING"/>
</dbReference>
<keyword evidence="2" id="KW-0926">Vacuole</keyword>
<dbReference type="OrthoDB" id="8062037at2759"/>
<dbReference type="GO" id="GO:0032586">
    <property type="term" value="C:protein storage vacuole membrane"/>
    <property type="evidence" value="ECO:0007669"/>
    <property type="project" value="UniProtKB-SubCell"/>
</dbReference>
<dbReference type="FunFam" id="3.50.30.30:FF:000020">
    <property type="entry name" value="Receptor homology region transmembrane domain-and RING domain-containing protein 2"/>
    <property type="match status" value="1"/>
</dbReference>
<keyword evidence="12" id="KW-0325">Glycoprotein</keyword>
<evidence type="ECO:0000256" key="5">
    <source>
        <dbReference type="ARBA" id="ARBA00022729"/>
    </source>
</evidence>
<evidence type="ECO:0000256" key="8">
    <source>
        <dbReference type="ARBA" id="ARBA00022927"/>
    </source>
</evidence>
<dbReference type="InterPro" id="IPR046450">
    <property type="entry name" value="PA_dom_sf"/>
</dbReference>
<feature type="transmembrane region" description="Helical" evidence="17">
    <location>
        <begin position="162"/>
        <end position="183"/>
    </location>
</feature>
<keyword evidence="10 17" id="KW-0472">Membrane</keyword>
<dbReference type="InterPro" id="IPR013083">
    <property type="entry name" value="Znf_RING/FYVE/PHD"/>
</dbReference>
<keyword evidence="20" id="KW-1185">Reference proteome</keyword>
<keyword evidence="5" id="KW-0732">Signal</keyword>
<sequence>MALLIRVYALLIHGLMVAFVAGNVVLRGDNIFMSFDDVEANFTPKIKGSGENGVLYLADPIDACSPLKNRVVGDSNSPFVLIIKGICSFDDKVRNAQNAGYKAAIIYDCEDSIPLVEMRGTPDGIKIHSVFISKTSGKMLKEYIDRSDVETWILSNSENRPLSIKVVSFLALLAVVVGMATCLHGRNIIHERFIVSRVQEFHGMSRSLVKAMQSMRFTNVLEDNCTSSACAICLEDYSTGEKLRILPCHHMFHAICVDSWLTSWRTFCPVCKRDARTTINIPPASESTPLLSSDFQSPSSSILMSSLAKSLPVPTV</sequence>
<dbReference type="Gene3D" id="3.50.30.30">
    <property type="match status" value="1"/>
</dbReference>
<evidence type="ECO:0000256" key="4">
    <source>
        <dbReference type="ARBA" id="ARBA00022723"/>
    </source>
</evidence>
<dbReference type="Proteomes" id="UP000243459">
    <property type="component" value="Chromosome 2"/>
</dbReference>
<evidence type="ECO:0000256" key="11">
    <source>
        <dbReference type="ARBA" id="ARBA00023157"/>
    </source>
</evidence>
<evidence type="ECO:0000313" key="19">
    <source>
        <dbReference type="EMBL" id="ONK77475.1"/>
    </source>
</evidence>
<dbReference type="EMBL" id="CM007382">
    <property type="protein sequence ID" value="ONK77475.1"/>
    <property type="molecule type" value="Genomic_DNA"/>
</dbReference>
<keyword evidence="9 17" id="KW-1133">Transmembrane helix</keyword>
<evidence type="ECO:0000313" key="20">
    <source>
        <dbReference type="Proteomes" id="UP000243459"/>
    </source>
</evidence>
<feature type="domain" description="RING-type" evidence="18">
    <location>
        <begin position="230"/>
        <end position="272"/>
    </location>
</feature>
<evidence type="ECO:0000256" key="6">
    <source>
        <dbReference type="ARBA" id="ARBA00022771"/>
    </source>
</evidence>
<proteinExistence type="predicted"/>
<evidence type="ECO:0000256" key="16">
    <source>
        <dbReference type="PROSITE-ProRule" id="PRU00175"/>
    </source>
</evidence>
<reference evidence="20" key="1">
    <citation type="journal article" date="2017" name="Nat. Commun.">
        <title>The asparagus genome sheds light on the origin and evolution of a young Y chromosome.</title>
        <authorList>
            <person name="Harkess A."/>
            <person name="Zhou J."/>
            <person name="Xu C."/>
            <person name="Bowers J.E."/>
            <person name="Van der Hulst R."/>
            <person name="Ayyampalayam S."/>
            <person name="Mercati F."/>
            <person name="Riccardi P."/>
            <person name="McKain M.R."/>
            <person name="Kakrana A."/>
            <person name="Tang H."/>
            <person name="Ray J."/>
            <person name="Groenendijk J."/>
            <person name="Arikit S."/>
            <person name="Mathioni S.M."/>
            <person name="Nakano M."/>
            <person name="Shan H."/>
            <person name="Telgmann-Rauber A."/>
            <person name="Kanno A."/>
            <person name="Yue Z."/>
            <person name="Chen H."/>
            <person name="Li W."/>
            <person name="Chen Y."/>
            <person name="Xu X."/>
            <person name="Zhang Y."/>
            <person name="Luo S."/>
            <person name="Chen H."/>
            <person name="Gao J."/>
            <person name="Mao Z."/>
            <person name="Pires J.C."/>
            <person name="Luo M."/>
            <person name="Kudrna D."/>
            <person name="Wing R.A."/>
            <person name="Meyers B.C."/>
            <person name="Yi K."/>
            <person name="Kong H."/>
            <person name="Lavrijsen P."/>
            <person name="Sunseri F."/>
            <person name="Falavigna A."/>
            <person name="Ye Y."/>
            <person name="Leebens-Mack J.H."/>
            <person name="Chen G."/>
        </authorList>
    </citation>
    <scope>NUCLEOTIDE SEQUENCE [LARGE SCALE GENOMIC DNA]</scope>
    <source>
        <strain evidence="20">cv. DH0086</strain>
    </source>
</reference>
<dbReference type="FunFam" id="3.30.40.10:FF:000276">
    <property type="entry name" value="Receptor homology region transmembrane domain-and RING domain-containing protein 2"/>
    <property type="match status" value="1"/>
</dbReference>
<evidence type="ECO:0000256" key="3">
    <source>
        <dbReference type="ARBA" id="ARBA00022692"/>
    </source>
</evidence>
<evidence type="ECO:0000256" key="13">
    <source>
        <dbReference type="ARBA" id="ARBA00046288"/>
    </source>
</evidence>
<evidence type="ECO:0000256" key="7">
    <source>
        <dbReference type="ARBA" id="ARBA00022833"/>
    </source>
</evidence>
<keyword evidence="7" id="KW-0862">Zinc</keyword>
<keyword evidence="8" id="KW-0653">Protein transport</keyword>
<keyword evidence="11" id="KW-1015">Disulfide bond</keyword>
<dbReference type="Gramene" id="ONK77475">
    <property type="protein sequence ID" value="ONK77475"/>
    <property type="gene ID" value="A4U43_C02F6920"/>
</dbReference>
<evidence type="ECO:0000256" key="15">
    <source>
        <dbReference type="ARBA" id="ARBA00060484"/>
    </source>
</evidence>
<evidence type="ECO:0000256" key="12">
    <source>
        <dbReference type="ARBA" id="ARBA00023180"/>
    </source>
</evidence>
<keyword evidence="4" id="KW-0479">Metal-binding</keyword>
<dbReference type="PANTHER" id="PTHR47168:SF5">
    <property type="entry name" value="RING-TYPE DOMAIN-CONTAINING PROTEIN"/>
    <property type="match status" value="1"/>
</dbReference>
<dbReference type="InterPro" id="IPR044744">
    <property type="entry name" value="ZNRF4/RNF13/RNF167_PA"/>
</dbReference>
<dbReference type="InterPro" id="IPR003137">
    <property type="entry name" value="PA_domain"/>
</dbReference>
<keyword evidence="1" id="KW-0813">Transport</keyword>
<dbReference type="OMA" id="SHAYHAK"/>
<evidence type="ECO:0000256" key="1">
    <source>
        <dbReference type="ARBA" id="ARBA00022448"/>
    </source>
</evidence>
<evidence type="ECO:0000256" key="14">
    <source>
        <dbReference type="ARBA" id="ARBA00046293"/>
    </source>
</evidence>
<evidence type="ECO:0000256" key="10">
    <source>
        <dbReference type="ARBA" id="ARBA00023136"/>
    </source>
</evidence>
<dbReference type="AlphaFoldDB" id="A0A5P1FGH3"/>
<dbReference type="CDD" id="cd02123">
    <property type="entry name" value="PA_C_RZF_like"/>
    <property type="match status" value="1"/>
</dbReference>
<dbReference type="PANTHER" id="PTHR47168">
    <property type="entry name" value="RING ZINC FINGER DOMAIN SUPERFAMILY PROTEIN-RELATED"/>
    <property type="match status" value="1"/>
</dbReference>
<keyword evidence="3 17" id="KW-0812">Transmembrane</keyword>
<evidence type="ECO:0000256" key="17">
    <source>
        <dbReference type="SAM" id="Phobius"/>
    </source>
</evidence>
<comment type="subcellular location">
    <subcellularLocation>
        <location evidence="13">Endomembrane system</location>
        <topology evidence="13">Single-pass type I membrane protein</topology>
    </subcellularLocation>
    <subcellularLocation>
        <location evidence="14">Prevacuolar compartment membrane</location>
    </subcellularLocation>
    <subcellularLocation>
        <location evidence="15">Protein storage vacuole membrane</location>
    </subcellularLocation>
</comment>
<organism evidence="19 20">
    <name type="scientific">Asparagus officinalis</name>
    <name type="common">Garden asparagus</name>
    <dbReference type="NCBI Taxonomy" id="4686"/>
    <lineage>
        <taxon>Eukaryota</taxon>
        <taxon>Viridiplantae</taxon>
        <taxon>Streptophyta</taxon>
        <taxon>Embryophyta</taxon>
        <taxon>Tracheophyta</taxon>
        <taxon>Spermatophyta</taxon>
        <taxon>Magnoliopsida</taxon>
        <taxon>Liliopsida</taxon>
        <taxon>Asparagales</taxon>
        <taxon>Asparagaceae</taxon>
        <taxon>Asparagoideae</taxon>
        <taxon>Asparagus</taxon>
    </lineage>
</organism>
<dbReference type="Gene3D" id="3.30.40.10">
    <property type="entry name" value="Zinc/RING finger domain, C3HC4 (zinc finger)"/>
    <property type="match status" value="1"/>
</dbReference>
<evidence type="ECO:0000259" key="18">
    <source>
        <dbReference type="PROSITE" id="PS50089"/>
    </source>
</evidence>
<dbReference type="SMART" id="SM00184">
    <property type="entry name" value="RING"/>
    <property type="match status" value="1"/>
</dbReference>
<dbReference type="GO" id="GO:0008270">
    <property type="term" value="F:zinc ion binding"/>
    <property type="evidence" value="ECO:0007669"/>
    <property type="project" value="UniProtKB-KW"/>
</dbReference>